<dbReference type="EMBL" id="JWIN03000027">
    <property type="protein sequence ID" value="KAB1257388.1"/>
    <property type="molecule type" value="Genomic_DNA"/>
</dbReference>
<dbReference type="PROSITE" id="PS50804">
    <property type="entry name" value="SCAN_BOX"/>
    <property type="match status" value="1"/>
</dbReference>
<comment type="subcellular location">
    <subcellularLocation>
        <location evidence="1">Nucleus</location>
    </subcellularLocation>
</comment>
<keyword evidence="1" id="KW-0539">Nucleus</keyword>
<gene>
    <name evidence="4" type="ORF">Cadr_000026121</name>
</gene>
<dbReference type="SUPFAM" id="SSF47353">
    <property type="entry name" value="Retrovirus capsid dimerization domain-like"/>
    <property type="match status" value="1"/>
</dbReference>
<dbReference type="Gene3D" id="1.10.4020.10">
    <property type="entry name" value="DNA breaking-rejoining enzymes"/>
    <property type="match status" value="1"/>
</dbReference>
<dbReference type="SMART" id="SM00431">
    <property type="entry name" value="SCAN"/>
    <property type="match status" value="1"/>
</dbReference>
<feature type="compositionally biased region" description="Basic and acidic residues" evidence="2">
    <location>
        <begin position="125"/>
        <end position="134"/>
    </location>
</feature>
<dbReference type="Pfam" id="PF02023">
    <property type="entry name" value="SCAN"/>
    <property type="match status" value="1"/>
</dbReference>
<reference evidence="4 5" key="1">
    <citation type="journal article" date="2019" name="Mol. Ecol. Resour.">
        <title>Improving Illumina assemblies with Hi-C and long reads: an example with the North African dromedary.</title>
        <authorList>
            <person name="Elbers J.P."/>
            <person name="Rogers M.F."/>
            <person name="Perelman P.L."/>
            <person name="Proskuryakova A.A."/>
            <person name="Serdyukova N.A."/>
            <person name="Johnson W.E."/>
            <person name="Horin P."/>
            <person name="Corander J."/>
            <person name="Murphy D."/>
            <person name="Burger P.A."/>
        </authorList>
    </citation>
    <scope>NUCLEOTIDE SEQUENCE [LARGE SCALE GENOMIC DNA]</scope>
    <source>
        <strain evidence="4">Drom800</strain>
        <tissue evidence="4">Blood</tissue>
    </source>
</reference>
<feature type="region of interest" description="Disordered" evidence="2">
    <location>
        <begin position="76"/>
        <end position="155"/>
    </location>
</feature>
<accession>A0A5N4CEP4</accession>
<evidence type="ECO:0000313" key="4">
    <source>
        <dbReference type="EMBL" id="KAB1257388.1"/>
    </source>
</evidence>
<proteinExistence type="predicted"/>
<comment type="caution">
    <text evidence="4">The sequence shown here is derived from an EMBL/GenBank/DDBJ whole genome shotgun (WGS) entry which is preliminary data.</text>
</comment>
<dbReference type="Proteomes" id="UP000299084">
    <property type="component" value="Unassembled WGS sequence"/>
</dbReference>
<dbReference type="AlphaFoldDB" id="A0A5N4CEP4"/>
<sequence length="155" mass="17026">MGAIVSLKFRAGSTQALLSKEIQIWVRQKHLESGEEAVALVEDLQTEPGIQELPVIYENLELVTFGDVVVYVSQETRRQPEPGQRNHLESWGKSANGTSLDFPAHRPDVSSHVEEEESPDLQSSPEKESVRDSAVDGGESQVQPGAHLEKSQVLG</sequence>
<feature type="domain" description="SCAN box" evidence="3">
    <location>
        <begin position="16"/>
        <end position="47"/>
    </location>
</feature>
<organism evidence="4 5">
    <name type="scientific">Camelus dromedarius</name>
    <name type="common">Dromedary</name>
    <name type="synonym">Arabian camel</name>
    <dbReference type="NCBI Taxonomy" id="9838"/>
    <lineage>
        <taxon>Eukaryota</taxon>
        <taxon>Metazoa</taxon>
        <taxon>Chordata</taxon>
        <taxon>Craniata</taxon>
        <taxon>Vertebrata</taxon>
        <taxon>Euteleostomi</taxon>
        <taxon>Mammalia</taxon>
        <taxon>Eutheria</taxon>
        <taxon>Laurasiatheria</taxon>
        <taxon>Artiodactyla</taxon>
        <taxon>Tylopoda</taxon>
        <taxon>Camelidae</taxon>
        <taxon>Camelus</taxon>
    </lineage>
</organism>
<name>A0A5N4CEP4_CAMDR</name>
<evidence type="ECO:0000313" key="5">
    <source>
        <dbReference type="Proteomes" id="UP000299084"/>
    </source>
</evidence>
<feature type="compositionally biased region" description="Basic and acidic residues" evidence="2">
    <location>
        <begin position="103"/>
        <end position="113"/>
    </location>
</feature>
<dbReference type="InterPro" id="IPR003309">
    <property type="entry name" value="SCAN_dom"/>
</dbReference>
<dbReference type="GO" id="GO:0005634">
    <property type="term" value="C:nucleus"/>
    <property type="evidence" value="ECO:0007669"/>
    <property type="project" value="UniProtKB-SubCell"/>
</dbReference>
<evidence type="ECO:0000256" key="1">
    <source>
        <dbReference type="PROSITE-ProRule" id="PRU00187"/>
    </source>
</evidence>
<keyword evidence="5" id="KW-1185">Reference proteome</keyword>
<evidence type="ECO:0000259" key="3">
    <source>
        <dbReference type="PROSITE" id="PS50804"/>
    </source>
</evidence>
<protein>
    <submittedName>
        <fullName evidence="4">Putative SCAN domain-containing protein SCAND2P</fullName>
    </submittedName>
</protein>
<feature type="compositionally biased region" description="Basic and acidic residues" evidence="2">
    <location>
        <begin position="76"/>
        <end position="90"/>
    </location>
</feature>
<dbReference type="InterPro" id="IPR038269">
    <property type="entry name" value="SCAN_sf"/>
</dbReference>
<evidence type="ECO:0000256" key="2">
    <source>
        <dbReference type="SAM" id="MobiDB-lite"/>
    </source>
</evidence>